<dbReference type="Gene3D" id="3.30.40.10">
    <property type="entry name" value="Zinc/RING finger domain, C3HC4 (zinc finger)"/>
    <property type="match status" value="1"/>
</dbReference>
<evidence type="ECO:0000313" key="3">
    <source>
        <dbReference type="Proteomes" id="UP001177003"/>
    </source>
</evidence>
<keyword evidence="3" id="KW-1185">Reference proteome</keyword>
<evidence type="ECO:0000259" key="1">
    <source>
        <dbReference type="Pfam" id="PF25368"/>
    </source>
</evidence>
<evidence type="ECO:0000313" key="2">
    <source>
        <dbReference type="EMBL" id="CAI9275985.1"/>
    </source>
</evidence>
<dbReference type="Pfam" id="PF25368">
    <property type="entry name" value="PUB10_N"/>
    <property type="match status" value="1"/>
</dbReference>
<dbReference type="InterPro" id="IPR057623">
    <property type="entry name" value="PUB12-19-like_N"/>
</dbReference>
<dbReference type="EMBL" id="OX465079">
    <property type="protein sequence ID" value="CAI9275985.1"/>
    <property type="molecule type" value="Genomic_DNA"/>
</dbReference>
<organism evidence="2 3">
    <name type="scientific">Lactuca saligna</name>
    <name type="common">Willowleaf lettuce</name>
    <dbReference type="NCBI Taxonomy" id="75948"/>
    <lineage>
        <taxon>Eukaryota</taxon>
        <taxon>Viridiplantae</taxon>
        <taxon>Streptophyta</taxon>
        <taxon>Embryophyta</taxon>
        <taxon>Tracheophyta</taxon>
        <taxon>Spermatophyta</taxon>
        <taxon>Magnoliopsida</taxon>
        <taxon>eudicotyledons</taxon>
        <taxon>Gunneridae</taxon>
        <taxon>Pentapetalae</taxon>
        <taxon>asterids</taxon>
        <taxon>campanulids</taxon>
        <taxon>Asterales</taxon>
        <taxon>Asteraceae</taxon>
        <taxon>Cichorioideae</taxon>
        <taxon>Cichorieae</taxon>
        <taxon>Lactucinae</taxon>
        <taxon>Lactuca</taxon>
    </lineage>
</organism>
<gene>
    <name evidence="2" type="ORF">LSALG_LOCUS16000</name>
</gene>
<reference evidence="2" key="1">
    <citation type="submission" date="2023-04" db="EMBL/GenBank/DDBJ databases">
        <authorList>
            <person name="Vijverberg K."/>
            <person name="Xiong W."/>
            <person name="Schranz E."/>
        </authorList>
    </citation>
    <scope>NUCLEOTIDE SEQUENCE</scope>
</reference>
<dbReference type="AlphaFoldDB" id="A0AA35YL33"/>
<sequence length="139" mass="15621">MCFGQYVRFRWGATTTPPQLCRQFSHQSLLHLVHDEARTSATGFNGRFKKECTDLSRIVALLSHFGEEIWDFQADSGPLHLACFSSSFLSSISQLTAALTAAKMLLQSAGTIDHDTFPTYERSCIERWINRGNTTCPKT</sequence>
<proteinExistence type="predicted"/>
<name>A0AA35YL33_LACSI</name>
<dbReference type="SUPFAM" id="SSF57850">
    <property type="entry name" value="RING/U-box"/>
    <property type="match status" value="1"/>
</dbReference>
<protein>
    <recommendedName>
        <fullName evidence="1">PUB 12/19-like N-terminal domain-containing protein</fullName>
    </recommendedName>
</protein>
<dbReference type="InterPro" id="IPR013083">
    <property type="entry name" value="Znf_RING/FYVE/PHD"/>
</dbReference>
<feature type="domain" description="PUB 12/19-like N-terminal" evidence="1">
    <location>
        <begin position="49"/>
        <end position="116"/>
    </location>
</feature>
<accession>A0AA35YL33</accession>
<dbReference type="Proteomes" id="UP001177003">
    <property type="component" value="Chromosome 3"/>
</dbReference>